<dbReference type="OrthoDB" id="196393at2759"/>
<feature type="non-terminal residue" evidence="2">
    <location>
        <position position="1"/>
    </location>
</feature>
<dbReference type="EMBL" id="WJQU01000003">
    <property type="protein sequence ID" value="KAJ6638014.1"/>
    <property type="molecule type" value="Genomic_DNA"/>
</dbReference>
<accession>A0A9Q0MVD0</accession>
<evidence type="ECO:0008006" key="4">
    <source>
        <dbReference type="Google" id="ProtNLM"/>
    </source>
</evidence>
<evidence type="ECO:0000313" key="2">
    <source>
        <dbReference type="EMBL" id="KAJ6638014.1"/>
    </source>
</evidence>
<feature type="signal peptide" evidence="1">
    <location>
        <begin position="1"/>
        <end position="22"/>
    </location>
</feature>
<feature type="chain" id="PRO_5040476336" description="Ig-like domain-containing protein" evidence="1">
    <location>
        <begin position="23"/>
        <end position="199"/>
    </location>
</feature>
<comment type="caution">
    <text evidence="2">The sequence shown here is derived from an EMBL/GenBank/DDBJ whole genome shotgun (WGS) entry which is preliminary data.</text>
</comment>
<gene>
    <name evidence="2" type="ORF">Bhyg_10746</name>
</gene>
<dbReference type="SUPFAM" id="SSF48726">
    <property type="entry name" value="Immunoglobulin"/>
    <property type="match status" value="1"/>
</dbReference>
<name>A0A9Q0MVD0_9DIPT</name>
<dbReference type="Proteomes" id="UP001151699">
    <property type="component" value="Chromosome X"/>
</dbReference>
<keyword evidence="1" id="KW-0732">Signal</keyword>
<dbReference type="PANTHER" id="PTHR21261">
    <property type="entry name" value="BEAT PROTEIN"/>
    <property type="match status" value="1"/>
</dbReference>
<evidence type="ECO:0000313" key="3">
    <source>
        <dbReference type="Proteomes" id="UP001151699"/>
    </source>
</evidence>
<dbReference type="AlphaFoldDB" id="A0A9Q0MVD0"/>
<keyword evidence="3" id="KW-1185">Reference proteome</keyword>
<evidence type="ECO:0000256" key="1">
    <source>
        <dbReference type="SAM" id="SignalP"/>
    </source>
</evidence>
<sequence length="199" mass="22690">MDLGHAVIRVLWLIFITNFCDAAKELRNLTLSIEPNWVKRGQSAQLHCSYKLEGAPLYSVKWYRGNLEFYRYSPLEHPPAKIFPYTGIKVDVESDPTVLHTHDNLLWASRDLSIQILPSHYQNGQLTLRCTAEVGSLYAESAEAPLWSSRKEPIPERGMLYADTAGSLLHPVLVAVQLQQLIFRQFHQVSFACTLHKLC</sequence>
<dbReference type="PANTHER" id="PTHR21261:SF6">
    <property type="entry name" value="BEATEN PATH IIA-RELATED"/>
    <property type="match status" value="1"/>
</dbReference>
<proteinExistence type="predicted"/>
<organism evidence="2 3">
    <name type="scientific">Pseudolycoriella hygida</name>
    <dbReference type="NCBI Taxonomy" id="35572"/>
    <lineage>
        <taxon>Eukaryota</taxon>
        <taxon>Metazoa</taxon>
        <taxon>Ecdysozoa</taxon>
        <taxon>Arthropoda</taxon>
        <taxon>Hexapoda</taxon>
        <taxon>Insecta</taxon>
        <taxon>Pterygota</taxon>
        <taxon>Neoptera</taxon>
        <taxon>Endopterygota</taxon>
        <taxon>Diptera</taxon>
        <taxon>Nematocera</taxon>
        <taxon>Sciaroidea</taxon>
        <taxon>Sciaridae</taxon>
        <taxon>Pseudolycoriella</taxon>
    </lineage>
</organism>
<reference evidence="2" key="1">
    <citation type="submission" date="2022-07" db="EMBL/GenBank/DDBJ databases">
        <authorList>
            <person name="Trinca V."/>
            <person name="Uliana J.V.C."/>
            <person name="Torres T.T."/>
            <person name="Ward R.J."/>
            <person name="Monesi N."/>
        </authorList>
    </citation>
    <scope>NUCLEOTIDE SEQUENCE</scope>
    <source>
        <strain evidence="2">HSMRA1968</strain>
        <tissue evidence="2">Whole embryos</tissue>
    </source>
</reference>
<dbReference type="InterPro" id="IPR036179">
    <property type="entry name" value="Ig-like_dom_sf"/>
</dbReference>
<protein>
    <recommendedName>
        <fullName evidence="4">Ig-like domain-containing protein</fullName>
    </recommendedName>
</protein>